<proteinExistence type="predicted"/>
<protein>
    <submittedName>
        <fullName evidence="1">Uncharacterized protein</fullName>
    </submittedName>
</protein>
<dbReference type="EMBL" id="JYDO01000001">
    <property type="protein sequence ID" value="KRZ80709.1"/>
    <property type="molecule type" value="Genomic_DNA"/>
</dbReference>
<dbReference type="Proteomes" id="UP000054843">
    <property type="component" value="Unassembled WGS sequence"/>
</dbReference>
<evidence type="ECO:0000313" key="1">
    <source>
        <dbReference type="EMBL" id="KRZ80709.1"/>
    </source>
</evidence>
<name>A0A0V1NA38_9BILA</name>
<gene>
    <name evidence="1" type="ORF">T10_8733</name>
</gene>
<reference evidence="1 2" key="1">
    <citation type="submission" date="2015-01" db="EMBL/GenBank/DDBJ databases">
        <title>Evolution of Trichinella species and genotypes.</title>
        <authorList>
            <person name="Korhonen P.K."/>
            <person name="Edoardo P."/>
            <person name="Giuseppe L.R."/>
            <person name="Gasser R.B."/>
        </authorList>
    </citation>
    <scope>NUCLEOTIDE SEQUENCE [LARGE SCALE GENOMIC DNA]</scope>
    <source>
        <strain evidence="1">ISS1980</strain>
    </source>
</reference>
<sequence length="83" mass="9718">MKFVFQLIDSHAEQKSGLLSFDLKFNARQRQHMCDCIEHKLQEIAVKLTFDLEKLGAAFYAINNKMARQLFLSKRKFCPEIVP</sequence>
<dbReference type="AlphaFoldDB" id="A0A0V1NA38"/>
<evidence type="ECO:0000313" key="2">
    <source>
        <dbReference type="Proteomes" id="UP000054843"/>
    </source>
</evidence>
<organism evidence="1 2">
    <name type="scientific">Trichinella papuae</name>
    <dbReference type="NCBI Taxonomy" id="268474"/>
    <lineage>
        <taxon>Eukaryota</taxon>
        <taxon>Metazoa</taxon>
        <taxon>Ecdysozoa</taxon>
        <taxon>Nematoda</taxon>
        <taxon>Enoplea</taxon>
        <taxon>Dorylaimia</taxon>
        <taxon>Trichinellida</taxon>
        <taxon>Trichinellidae</taxon>
        <taxon>Trichinella</taxon>
    </lineage>
</organism>
<keyword evidence="2" id="KW-1185">Reference proteome</keyword>
<comment type="caution">
    <text evidence="1">The sequence shown here is derived from an EMBL/GenBank/DDBJ whole genome shotgun (WGS) entry which is preliminary data.</text>
</comment>
<accession>A0A0V1NA38</accession>